<reference evidence="9" key="1">
    <citation type="journal article" date="2021" name="PeerJ">
        <title>Extensive microbial diversity within the chicken gut microbiome revealed by metagenomics and culture.</title>
        <authorList>
            <person name="Gilroy R."/>
            <person name="Ravi A."/>
            <person name="Getino M."/>
            <person name="Pursley I."/>
            <person name="Horton D.L."/>
            <person name="Alikhan N.F."/>
            <person name="Baker D."/>
            <person name="Gharbi K."/>
            <person name="Hall N."/>
            <person name="Watson M."/>
            <person name="Adriaenssens E.M."/>
            <person name="Foster-Nyarko E."/>
            <person name="Jarju S."/>
            <person name="Secka A."/>
            <person name="Antonio M."/>
            <person name="Oren A."/>
            <person name="Chaudhuri R.R."/>
            <person name="La Ragione R."/>
            <person name="Hildebrand F."/>
            <person name="Pallen M.J."/>
        </authorList>
    </citation>
    <scope>NUCLEOTIDE SEQUENCE</scope>
    <source>
        <strain evidence="9">B3-3758</strain>
    </source>
</reference>
<feature type="domain" description="RagB/SusD" evidence="7">
    <location>
        <begin position="286"/>
        <end position="576"/>
    </location>
</feature>
<evidence type="ECO:0000313" key="10">
    <source>
        <dbReference type="Proteomes" id="UP000824236"/>
    </source>
</evidence>
<dbReference type="SUPFAM" id="SSF48452">
    <property type="entry name" value="TPR-like"/>
    <property type="match status" value="1"/>
</dbReference>
<dbReference type="Pfam" id="PF14322">
    <property type="entry name" value="SusD-like_3"/>
    <property type="match status" value="1"/>
</dbReference>
<dbReference type="EMBL" id="JAHLFO010000019">
    <property type="protein sequence ID" value="MBU3813269.1"/>
    <property type="molecule type" value="Genomic_DNA"/>
</dbReference>
<reference evidence="9" key="2">
    <citation type="submission" date="2021-04" db="EMBL/GenBank/DDBJ databases">
        <authorList>
            <person name="Gilroy R."/>
        </authorList>
    </citation>
    <scope>NUCLEOTIDE SEQUENCE</scope>
    <source>
        <strain evidence="9">B3-3758</strain>
    </source>
</reference>
<feature type="signal peptide" evidence="6">
    <location>
        <begin position="1"/>
        <end position="23"/>
    </location>
</feature>
<dbReference type="Pfam" id="PF07980">
    <property type="entry name" value="SusD_RagB"/>
    <property type="match status" value="1"/>
</dbReference>
<evidence type="ECO:0000259" key="8">
    <source>
        <dbReference type="Pfam" id="PF14322"/>
    </source>
</evidence>
<keyword evidence="4" id="KW-0472">Membrane</keyword>
<dbReference type="InterPro" id="IPR012944">
    <property type="entry name" value="SusD_RagB_dom"/>
</dbReference>
<feature type="domain" description="SusD-like N-terminal" evidence="8">
    <location>
        <begin position="21"/>
        <end position="227"/>
    </location>
</feature>
<evidence type="ECO:0000313" key="9">
    <source>
        <dbReference type="EMBL" id="MBU3813269.1"/>
    </source>
</evidence>
<comment type="similarity">
    <text evidence="2">Belongs to the SusD family.</text>
</comment>
<comment type="subcellular location">
    <subcellularLocation>
        <location evidence="1">Cell outer membrane</location>
    </subcellularLocation>
</comment>
<dbReference type="Gene3D" id="1.25.40.390">
    <property type="match status" value="1"/>
</dbReference>
<proteinExistence type="inferred from homology"/>
<evidence type="ECO:0000256" key="1">
    <source>
        <dbReference type="ARBA" id="ARBA00004442"/>
    </source>
</evidence>
<evidence type="ECO:0000256" key="6">
    <source>
        <dbReference type="SAM" id="SignalP"/>
    </source>
</evidence>
<evidence type="ECO:0000256" key="5">
    <source>
        <dbReference type="ARBA" id="ARBA00023237"/>
    </source>
</evidence>
<sequence length="578" mass="65926">MKRLLYTAALGLSLLCGSCSDFLDEQVPQGTIDNEQLRNPEYVDNLVISAYAIWISAEDINSSFSMWNYDVRSDDAYKGGNGTEDGDVFHALEISQGIMTTAWNISDMWQRLYNCISRANTALQLLNQLDEQTYPLKQQRIAEMRFLRGHGHFLLKQLYKKIVFANDENLSPEEYNNLSNTTYTNDEGWQQIANDFEFAYNNLPDTQADKGRPTRGAAAAYLAKTYLYKAYRQDNPESNEVTSISAEDLQRVVEYTDPSIMAAGGYALEADFHNNFRPEPQYENGCESVWAMQYSMNDGTTDGNCNWAYGLIVPNIPGVTDGGCDFYKPSQNLVNAFRTDADGHPYFDTFNNSDYDMATETADPRLFLTVGLPDLPYEFNANYIMDRSSTWSRSNGLYGYYVTLKQNVDPDGDYIVRGNGYWGSPMNHIVLRYADVLLMRAEALIQLNDGRIQEAIDLINEVRNRARQSTAMISNYPADYNVTFNVRPYTGSYSQQEALEMLKFERRLELAMECDRFFDLVRWGDAYDVLTRYYAQEADNCTIYSNAAFTPNKNEYLPIPFAQISASNGLYEQNCGNW</sequence>
<feature type="chain" id="PRO_5038418702" evidence="6">
    <location>
        <begin position="24"/>
        <end position="578"/>
    </location>
</feature>
<evidence type="ECO:0000256" key="4">
    <source>
        <dbReference type="ARBA" id="ARBA00023136"/>
    </source>
</evidence>
<evidence type="ECO:0000256" key="3">
    <source>
        <dbReference type="ARBA" id="ARBA00022729"/>
    </source>
</evidence>
<comment type="caution">
    <text evidence="9">The sequence shown here is derived from an EMBL/GenBank/DDBJ whole genome shotgun (WGS) entry which is preliminary data.</text>
</comment>
<evidence type="ECO:0000259" key="7">
    <source>
        <dbReference type="Pfam" id="PF07980"/>
    </source>
</evidence>
<evidence type="ECO:0000256" key="2">
    <source>
        <dbReference type="ARBA" id="ARBA00006275"/>
    </source>
</evidence>
<dbReference type="Proteomes" id="UP000824236">
    <property type="component" value="Unassembled WGS sequence"/>
</dbReference>
<dbReference type="InterPro" id="IPR033985">
    <property type="entry name" value="SusD-like_N"/>
</dbReference>
<organism evidence="9 10">
    <name type="scientific">Candidatus Bacteroides intestinipullorum</name>
    <dbReference type="NCBI Taxonomy" id="2838471"/>
    <lineage>
        <taxon>Bacteria</taxon>
        <taxon>Pseudomonadati</taxon>
        <taxon>Bacteroidota</taxon>
        <taxon>Bacteroidia</taxon>
        <taxon>Bacteroidales</taxon>
        <taxon>Bacteroidaceae</taxon>
        <taxon>Bacteroides</taxon>
    </lineage>
</organism>
<gene>
    <name evidence="9" type="ORF">H9791_01990</name>
</gene>
<keyword evidence="5" id="KW-0998">Cell outer membrane</keyword>
<protein>
    <submittedName>
        <fullName evidence="9">RagB/SusD family nutrient uptake outer membrane protein</fullName>
    </submittedName>
</protein>
<dbReference type="GO" id="GO:0009279">
    <property type="term" value="C:cell outer membrane"/>
    <property type="evidence" value="ECO:0007669"/>
    <property type="project" value="UniProtKB-SubCell"/>
</dbReference>
<name>A0A9E2NMT4_9BACE</name>
<accession>A0A9E2NMT4</accession>
<dbReference type="AlphaFoldDB" id="A0A9E2NMT4"/>
<dbReference type="InterPro" id="IPR011990">
    <property type="entry name" value="TPR-like_helical_dom_sf"/>
</dbReference>
<keyword evidence="3 6" id="KW-0732">Signal</keyword>